<dbReference type="GO" id="GO:0015920">
    <property type="term" value="P:lipopolysaccharide transport"/>
    <property type="evidence" value="ECO:0007669"/>
    <property type="project" value="InterPro"/>
</dbReference>
<protein>
    <recommendedName>
        <fullName evidence="4">LPS-assembly protein LptD</fullName>
    </recommendedName>
</protein>
<comment type="subcellular location">
    <subcellularLocation>
        <location evidence="4">Cell outer membrane</location>
    </subcellularLocation>
</comment>
<evidence type="ECO:0000259" key="6">
    <source>
        <dbReference type="Pfam" id="PF04453"/>
    </source>
</evidence>
<comment type="function">
    <text evidence="4">Together with LptE, is involved in the assembly of lipopolysaccharide (LPS) at the surface of the outer membrane.</text>
</comment>
<evidence type="ECO:0000256" key="1">
    <source>
        <dbReference type="ARBA" id="ARBA00022729"/>
    </source>
</evidence>
<dbReference type="AlphaFoldDB" id="A0AAP8MC72"/>
<dbReference type="RefSeq" id="WP_084197804.1">
    <property type="nucleotide sequence ID" value="NZ_BMYL01000004.1"/>
</dbReference>
<dbReference type="EMBL" id="PKUR01000004">
    <property type="protein sequence ID" value="PLW84934.1"/>
    <property type="molecule type" value="Genomic_DNA"/>
</dbReference>
<evidence type="ECO:0000313" key="7">
    <source>
        <dbReference type="EMBL" id="PLW84934.1"/>
    </source>
</evidence>
<dbReference type="GO" id="GO:0043165">
    <property type="term" value="P:Gram-negative-bacterium-type cell outer membrane assembly"/>
    <property type="evidence" value="ECO:0007669"/>
    <property type="project" value="UniProtKB-UniRule"/>
</dbReference>
<keyword evidence="8" id="KW-1185">Reference proteome</keyword>
<evidence type="ECO:0000256" key="4">
    <source>
        <dbReference type="HAMAP-Rule" id="MF_01411"/>
    </source>
</evidence>
<keyword evidence="3 4" id="KW-0998">Cell outer membrane</keyword>
<feature type="chain" id="PRO_5042650732" description="LPS-assembly protein LptD" evidence="4">
    <location>
        <begin position="33"/>
        <end position="814"/>
    </location>
</feature>
<dbReference type="Pfam" id="PF04453">
    <property type="entry name" value="LptD"/>
    <property type="match status" value="1"/>
</dbReference>
<dbReference type="GO" id="GO:0009279">
    <property type="term" value="C:cell outer membrane"/>
    <property type="evidence" value="ECO:0007669"/>
    <property type="project" value="UniProtKB-SubCell"/>
</dbReference>
<feature type="domain" description="Organic solvent tolerance-like N-terminal" evidence="5">
    <location>
        <begin position="104"/>
        <end position="236"/>
    </location>
</feature>
<proteinExistence type="inferred from homology"/>
<comment type="caution">
    <text evidence="7">The sequence shown here is derived from an EMBL/GenBank/DDBJ whole genome shotgun (WGS) entry which is preliminary data.</text>
</comment>
<comment type="similarity">
    <text evidence="4">Belongs to the LptD family.</text>
</comment>
<dbReference type="HAMAP" id="MF_01411">
    <property type="entry name" value="LPS_assembly_LptD"/>
    <property type="match status" value="1"/>
</dbReference>
<accession>A0AAP8MC72</accession>
<comment type="subunit">
    <text evidence="4">Component of the lipopolysaccharide transport and assembly complex. Interacts with LptE and LptA.</text>
</comment>
<dbReference type="InterPro" id="IPR005653">
    <property type="entry name" value="OstA-like_N"/>
</dbReference>
<dbReference type="Pfam" id="PF03968">
    <property type="entry name" value="LptD_N"/>
    <property type="match status" value="1"/>
</dbReference>
<keyword evidence="2 4" id="KW-0472">Membrane</keyword>
<evidence type="ECO:0000256" key="2">
    <source>
        <dbReference type="ARBA" id="ARBA00023136"/>
    </source>
</evidence>
<feature type="signal peptide" evidence="4">
    <location>
        <begin position="1"/>
        <end position="32"/>
    </location>
</feature>
<dbReference type="InterPro" id="IPR020889">
    <property type="entry name" value="LipoPS_assembly_LptD"/>
</dbReference>
<name>A0AAP8MC72_9GAMM</name>
<reference evidence="7 8" key="1">
    <citation type="submission" date="2018-01" db="EMBL/GenBank/DDBJ databases">
        <title>The draft genome sequence of Halioglobus japonicus S1-36.</title>
        <authorList>
            <person name="Du Z.-J."/>
            <person name="Shi M.-J."/>
        </authorList>
    </citation>
    <scope>NUCLEOTIDE SEQUENCE [LARGE SCALE GENOMIC DNA]</scope>
    <source>
        <strain evidence="7 8">S1-36</strain>
    </source>
</reference>
<dbReference type="InterPro" id="IPR007543">
    <property type="entry name" value="LptD_C"/>
</dbReference>
<sequence precursor="true">MIDSPTGPPTPKSPISLAVLLVTLGLSANSSAQDNSGWVCEANAEGVLSECRLDPQASPARLDWVHRRQVPAEQIDEQCLRCDGSYIDPLGHLDRSESPELSDIHASAGSTAIQGNTITLSDRVEVRQGYRHLSADSATLDRTENEAQLQGNIELREPGLLLRGQSAWFDSDTGEAKLRYSEYVLHQQRLQGMAQEVDRDSEGILHIHGGQLSFCPPGEEDWLIRADELELDTEEGLGVARGARIDVAGVPVFYSPWVQFPIDDRRRTGLLWPDIGSDTKGGLDVSVPVYFNLAPDYDLLYSPRYIQERGVNHEAKARYLSPVVGSWTVGGAWMNDDKRYEDEQPEERNHDRWLGVVKHNGLFNQRWRSRVDYSRASDVDYMKDLETSSLDAKRRTALLQLGSLDYLGDKWMANLEVQQFQSLADDINNDYKKLPQITGRYRPSGEPFKIDPILLAQYSSFDTDDERVTGNRLYTEAGASYPMQWQYGFLNSSAKYRYLHYDLNEHPDFEENNPTSGAATATIDGGLFFDRSTNIAGRGLLQTLEPRVYYLYSEYDDQTDQPDFDSAELTFSYNQLFRGTRFSGRDRIDDANQLSLGLTTRFIDDTDGREEFSASIGQIFYFRDREVRLDPRDEPLKTGGSEVAGELTFYPNERLSLRTSLVYDPYTDSMNSGSFQTTYDPGDGSLYNVGYSYRRPLTTTSNTTPTEQAHFSFYLPAGRNWRVFAGINYSVEAHTSVEDMFGVEYDSCCWMVRLLHLRYYDTDSGQRTTDFDDPTLTREHSTQFQIVLKGMGGFGSRANSIMKDMIRGFNDSEY</sequence>
<dbReference type="GO" id="GO:1990351">
    <property type="term" value="C:transporter complex"/>
    <property type="evidence" value="ECO:0007669"/>
    <property type="project" value="TreeGrafter"/>
</dbReference>
<gene>
    <name evidence="4" type="primary">lptD</name>
    <name evidence="7" type="ORF">C0029_15430</name>
</gene>
<comment type="caution">
    <text evidence="4">Lacks conserved residue(s) required for the propagation of feature annotation.</text>
</comment>
<keyword evidence="1 4" id="KW-0732">Signal</keyword>
<dbReference type="InterPro" id="IPR050218">
    <property type="entry name" value="LptD"/>
</dbReference>
<evidence type="ECO:0000259" key="5">
    <source>
        <dbReference type="Pfam" id="PF03968"/>
    </source>
</evidence>
<dbReference type="PANTHER" id="PTHR30189:SF1">
    <property type="entry name" value="LPS-ASSEMBLY PROTEIN LPTD"/>
    <property type="match status" value="1"/>
</dbReference>
<dbReference type="PANTHER" id="PTHR30189">
    <property type="entry name" value="LPS-ASSEMBLY PROTEIN"/>
    <property type="match status" value="1"/>
</dbReference>
<evidence type="ECO:0000256" key="3">
    <source>
        <dbReference type="ARBA" id="ARBA00023237"/>
    </source>
</evidence>
<evidence type="ECO:0000313" key="8">
    <source>
        <dbReference type="Proteomes" id="UP000235162"/>
    </source>
</evidence>
<feature type="domain" description="LptD C-terminal" evidence="6">
    <location>
        <begin position="351"/>
        <end position="721"/>
    </location>
</feature>
<dbReference type="Proteomes" id="UP000235162">
    <property type="component" value="Unassembled WGS sequence"/>
</dbReference>
<organism evidence="7 8">
    <name type="scientific">Halioglobus japonicus</name>
    <dbReference type="NCBI Taxonomy" id="930805"/>
    <lineage>
        <taxon>Bacteria</taxon>
        <taxon>Pseudomonadati</taxon>
        <taxon>Pseudomonadota</taxon>
        <taxon>Gammaproteobacteria</taxon>
        <taxon>Cellvibrionales</taxon>
        <taxon>Halieaceae</taxon>
        <taxon>Halioglobus</taxon>
    </lineage>
</organism>